<evidence type="ECO:0000313" key="2">
    <source>
        <dbReference type="Proteomes" id="UP001060215"/>
    </source>
</evidence>
<accession>A0ACC0H4T0</accession>
<name>A0ACC0H4T0_9ERIC</name>
<gene>
    <name evidence="1" type="ORF">LOK49_LG07G02432</name>
</gene>
<dbReference type="Proteomes" id="UP001060215">
    <property type="component" value="Chromosome 7"/>
</dbReference>
<reference evidence="1 2" key="1">
    <citation type="journal article" date="2022" name="Plant J.">
        <title>Chromosome-level genome of Camellia lanceoleosa provides a valuable resource for understanding genome evolution and self-incompatibility.</title>
        <authorList>
            <person name="Gong W."/>
            <person name="Xiao S."/>
            <person name="Wang L."/>
            <person name="Liao Z."/>
            <person name="Chang Y."/>
            <person name="Mo W."/>
            <person name="Hu G."/>
            <person name="Li W."/>
            <person name="Zhao G."/>
            <person name="Zhu H."/>
            <person name="Hu X."/>
            <person name="Ji K."/>
            <person name="Xiang X."/>
            <person name="Song Q."/>
            <person name="Yuan D."/>
            <person name="Jin S."/>
            <person name="Zhang L."/>
        </authorList>
    </citation>
    <scope>NUCLEOTIDE SEQUENCE [LARGE SCALE GENOMIC DNA]</scope>
    <source>
        <strain evidence="1">SQ_2022a</strain>
    </source>
</reference>
<proteinExistence type="predicted"/>
<dbReference type="EMBL" id="CM045764">
    <property type="protein sequence ID" value="KAI8008522.1"/>
    <property type="molecule type" value="Genomic_DNA"/>
</dbReference>
<protein>
    <submittedName>
        <fullName evidence="1">Uncharacterized protein</fullName>
    </submittedName>
</protein>
<evidence type="ECO:0000313" key="1">
    <source>
        <dbReference type="EMBL" id="KAI8008522.1"/>
    </source>
</evidence>
<organism evidence="1 2">
    <name type="scientific">Camellia lanceoleosa</name>
    <dbReference type="NCBI Taxonomy" id="1840588"/>
    <lineage>
        <taxon>Eukaryota</taxon>
        <taxon>Viridiplantae</taxon>
        <taxon>Streptophyta</taxon>
        <taxon>Embryophyta</taxon>
        <taxon>Tracheophyta</taxon>
        <taxon>Spermatophyta</taxon>
        <taxon>Magnoliopsida</taxon>
        <taxon>eudicotyledons</taxon>
        <taxon>Gunneridae</taxon>
        <taxon>Pentapetalae</taxon>
        <taxon>asterids</taxon>
        <taxon>Ericales</taxon>
        <taxon>Theaceae</taxon>
        <taxon>Camellia</taxon>
    </lineage>
</organism>
<sequence>MFLPTWLVSATFVLKRRFKKHPLSDNAHWFASVIHGVNNCMCYGGCDLLKGALNYPEYCEGEAVKLSSQWTRSCECKQKYVDGASTSKNVGGKLQGHNLFVQSKIVAHSGGAVRRPKQRLNFLSNIASVVKMVYAIKLKDMHLIHLRKTPFWLLFEAILVNLGQLVATNYEMLILRGDIMVAEDRVHLSGSEGGCDGCHKNEMEVCKVQGDAEKKVADSSNASSEDGGGPFVTPTMCVQGTPLRPNVLCVREQLGPRIDAAKIVGRVGSRLIGCDRVDLDINDFGVHNIDKDEVIAKLEEEVLRLKTKNEMQAIHIIEGFESVLRVKDEEKKKLELKNVERRQTITILEEQLADQAVHNGGVARMRGYGNEAHGEQRRSTSAYADIIVDASPVSSVSASSHYVNGGVAADVVQYAELEVVVTSLLRVEGGRAWKVNSDVCVLPSKVPSNGVGDVRCETVVNVDTAPGNDSKFYSFGINNQHTVWKMMTKHEKDIISSAYDRDSDGAVMWVGRGDGNAIYFSDVKAIIRLVNSDVECVA</sequence>
<comment type="caution">
    <text evidence="1">The sequence shown here is derived from an EMBL/GenBank/DDBJ whole genome shotgun (WGS) entry which is preliminary data.</text>
</comment>
<keyword evidence="2" id="KW-1185">Reference proteome</keyword>